<sequence length="116" mass="12799">MAEHRIEFHETSDGLAQRWESGDGVKLRGVFRHNPNHPFRAVVFADEDAFRGWHGGRTPDGAVGGLRPMPVAISAHPGQPSESIDVAAGDVLVTELGRFEIKDDWQLNDPYLVRAS</sequence>
<evidence type="ECO:0000313" key="2">
    <source>
        <dbReference type="Proteomes" id="UP000193577"/>
    </source>
</evidence>
<dbReference type="EMBL" id="NCXO01000048">
    <property type="protein sequence ID" value="OSC30614.1"/>
    <property type="molecule type" value="Genomic_DNA"/>
</dbReference>
<organism evidence="1 2">
    <name type="scientific">Mycolicibacillus koreensis</name>
    <dbReference type="NCBI Taxonomy" id="1069220"/>
    <lineage>
        <taxon>Bacteria</taxon>
        <taxon>Bacillati</taxon>
        <taxon>Actinomycetota</taxon>
        <taxon>Actinomycetes</taxon>
        <taxon>Mycobacteriales</taxon>
        <taxon>Mycobacteriaceae</taxon>
        <taxon>Mycolicibacillus</taxon>
    </lineage>
</organism>
<dbReference type="RefSeq" id="WP_085305199.1">
    <property type="nucleotide sequence ID" value="NZ_AP022594.1"/>
</dbReference>
<keyword evidence="2" id="KW-1185">Reference proteome</keyword>
<comment type="caution">
    <text evidence="1">The sequence shown here is derived from an EMBL/GenBank/DDBJ whole genome shotgun (WGS) entry which is preliminary data.</text>
</comment>
<protein>
    <submittedName>
        <fullName evidence="1">Uncharacterized protein</fullName>
    </submittedName>
</protein>
<reference evidence="1 2" key="1">
    <citation type="submission" date="2017-04" db="EMBL/GenBank/DDBJ databases">
        <title>The new phylogeny of genus Mycobacterium.</title>
        <authorList>
            <person name="Tortoli E."/>
            <person name="Trovato A."/>
            <person name="Cirillo D.M."/>
        </authorList>
    </citation>
    <scope>NUCLEOTIDE SEQUENCE [LARGE SCALE GENOMIC DNA]</scope>
    <source>
        <strain evidence="1 2">KCTC 19819</strain>
    </source>
</reference>
<dbReference type="AlphaFoldDB" id="A0A7I7SC18"/>
<accession>A0A7I7SC18</accession>
<name>A0A7I7SC18_9MYCO</name>
<gene>
    <name evidence="1" type="ORF">B8W67_16900</name>
</gene>
<proteinExistence type="predicted"/>
<dbReference type="Proteomes" id="UP000193577">
    <property type="component" value="Unassembled WGS sequence"/>
</dbReference>
<evidence type="ECO:0000313" key="1">
    <source>
        <dbReference type="EMBL" id="OSC30614.1"/>
    </source>
</evidence>